<dbReference type="EMBL" id="GL733238">
    <property type="protein sequence ID" value="EFX63053.1"/>
    <property type="molecule type" value="Genomic_DNA"/>
</dbReference>
<keyword evidence="2" id="KW-1185">Reference proteome</keyword>
<organism evidence="1 2">
    <name type="scientific">Daphnia pulex</name>
    <name type="common">Water flea</name>
    <dbReference type="NCBI Taxonomy" id="6669"/>
    <lineage>
        <taxon>Eukaryota</taxon>
        <taxon>Metazoa</taxon>
        <taxon>Ecdysozoa</taxon>
        <taxon>Arthropoda</taxon>
        <taxon>Crustacea</taxon>
        <taxon>Branchiopoda</taxon>
        <taxon>Diplostraca</taxon>
        <taxon>Cladocera</taxon>
        <taxon>Anomopoda</taxon>
        <taxon>Daphniidae</taxon>
        <taxon>Daphnia</taxon>
    </lineage>
</organism>
<name>E9HYX5_DAPPU</name>
<evidence type="ECO:0000313" key="1">
    <source>
        <dbReference type="EMBL" id="EFX63053.1"/>
    </source>
</evidence>
<reference evidence="1 2" key="1">
    <citation type="journal article" date="2011" name="Science">
        <title>The ecoresponsive genome of Daphnia pulex.</title>
        <authorList>
            <person name="Colbourne J.K."/>
            <person name="Pfrender M.E."/>
            <person name="Gilbert D."/>
            <person name="Thomas W.K."/>
            <person name="Tucker A."/>
            <person name="Oakley T.H."/>
            <person name="Tokishita S."/>
            <person name="Aerts A."/>
            <person name="Arnold G.J."/>
            <person name="Basu M.K."/>
            <person name="Bauer D.J."/>
            <person name="Caceres C.E."/>
            <person name="Carmel L."/>
            <person name="Casola C."/>
            <person name="Choi J.H."/>
            <person name="Detter J.C."/>
            <person name="Dong Q."/>
            <person name="Dusheyko S."/>
            <person name="Eads B.D."/>
            <person name="Frohlich T."/>
            <person name="Geiler-Samerotte K.A."/>
            <person name="Gerlach D."/>
            <person name="Hatcher P."/>
            <person name="Jogdeo S."/>
            <person name="Krijgsveld J."/>
            <person name="Kriventseva E.V."/>
            <person name="Kultz D."/>
            <person name="Laforsch C."/>
            <person name="Lindquist E."/>
            <person name="Lopez J."/>
            <person name="Manak J.R."/>
            <person name="Muller J."/>
            <person name="Pangilinan J."/>
            <person name="Patwardhan R.P."/>
            <person name="Pitluck S."/>
            <person name="Pritham E.J."/>
            <person name="Rechtsteiner A."/>
            <person name="Rho M."/>
            <person name="Rogozin I.B."/>
            <person name="Sakarya O."/>
            <person name="Salamov A."/>
            <person name="Schaack S."/>
            <person name="Shapiro H."/>
            <person name="Shiga Y."/>
            <person name="Skalitzky C."/>
            <person name="Smith Z."/>
            <person name="Souvorov A."/>
            <person name="Sung W."/>
            <person name="Tang Z."/>
            <person name="Tsuchiya D."/>
            <person name="Tu H."/>
            <person name="Vos H."/>
            <person name="Wang M."/>
            <person name="Wolf Y.I."/>
            <person name="Yamagata H."/>
            <person name="Yamada T."/>
            <person name="Ye Y."/>
            <person name="Shaw J.R."/>
            <person name="Andrews J."/>
            <person name="Crease T.J."/>
            <person name="Tang H."/>
            <person name="Lucas S.M."/>
            <person name="Robertson H.M."/>
            <person name="Bork P."/>
            <person name="Koonin E.V."/>
            <person name="Zdobnov E.M."/>
            <person name="Grigoriev I.V."/>
            <person name="Lynch M."/>
            <person name="Boore J.L."/>
        </authorList>
    </citation>
    <scope>NUCLEOTIDE SEQUENCE [LARGE SCALE GENOMIC DNA]</scope>
</reference>
<dbReference type="KEGG" id="dpx:DAPPUDRAFT_336001"/>
<proteinExistence type="predicted"/>
<evidence type="ECO:0000313" key="2">
    <source>
        <dbReference type="Proteomes" id="UP000000305"/>
    </source>
</evidence>
<dbReference type="InParanoid" id="E9HYX5"/>
<gene>
    <name evidence="1" type="ORF">DAPPUDRAFT_336001</name>
</gene>
<accession>E9HYX5</accession>
<sequence>MKIVSTKRYRALNWEAIAENRVVGMGPGEKVDDFMIFSSICKVTQSVSGSQLAPIQKMVEQIPELAELTNLDISLVARNVEWTLAQQQTQVA</sequence>
<dbReference type="PhylomeDB" id="E9HYX5"/>
<dbReference type="Proteomes" id="UP000000305">
    <property type="component" value="Unassembled WGS sequence"/>
</dbReference>
<protein>
    <submittedName>
        <fullName evidence="1">Uncharacterized protein</fullName>
    </submittedName>
</protein>
<dbReference type="HOGENOM" id="CLU_2415542_0_0_1"/>
<dbReference type="AlphaFoldDB" id="E9HYX5"/>